<sequence>MNKKVSILGIFILIMIIIITFGYRKLGTIEDKIKLQEEDKYFKYYSNENDSKAIKELSEVLNDNYSAITERFNTNLETKVEITIYPNIKEFHKAIGNEDASDGIVGVAYDNTIKMVSPLNPGSIHNKESLLKVIVHEFVHIVTFNINNKKENNIPTWFMEGVSVYEANQITDYEKKAIRENLYQNTDITIDDINDNFYNNQFSYLYSGSIVGFIVNEFGYEKLIQVIKSPNDIENILDLSIEELKNNWINYVEKNYK</sequence>
<evidence type="ECO:0000313" key="4">
    <source>
        <dbReference type="Proteomes" id="UP001141183"/>
    </source>
</evidence>
<comment type="caution">
    <text evidence="3">The sequence shown here is derived from an EMBL/GenBank/DDBJ whole genome shotgun (WGS) entry which is preliminary data.</text>
</comment>
<keyword evidence="1" id="KW-0472">Membrane</keyword>
<gene>
    <name evidence="3" type="ORF">NE398_08645</name>
</gene>
<keyword evidence="4" id="KW-1185">Reference proteome</keyword>
<protein>
    <submittedName>
        <fullName evidence="3">Peptidase MA family metallohydrolase</fullName>
    </submittedName>
</protein>
<evidence type="ECO:0000259" key="2">
    <source>
        <dbReference type="Pfam" id="PF13485"/>
    </source>
</evidence>
<name>A0A9X4B2H3_9CLOT</name>
<organism evidence="3 4">
    <name type="scientific">Clostridium tertium</name>
    <dbReference type="NCBI Taxonomy" id="1559"/>
    <lineage>
        <taxon>Bacteria</taxon>
        <taxon>Bacillati</taxon>
        <taxon>Bacillota</taxon>
        <taxon>Clostridia</taxon>
        <taxon>Eubacteriales</taxon>
        <taxon>Clostridiaceae</taxon>
        <taxon>Clostridium</taxon>
    </lineage>
</organism>
<proteinExistence type="predicted"/>
<evidence type="ECO:0000256" key="1">
    <source>
        <dbReference type="SAM" id="Phobius"/>
    </source>
</evidence>
<dbReference type="AlphaFoldDB" id="A0A9X4B2H3"/>
<reference evidence="3" key="1">
    <citation type="submission" date="2022-05" db="EMBL/GenBank/DDBJ databases">
        <title>Draft genome sequence of Clostridium tertium strain CP3 isolated from Peru.</title>
        <authorList>
            <person name="Hurtado R."/>
            <person name="Lima L."/>
            <person name="Sousa T."/>
            <person name="Jaiswal A.K."/>
            <person name="Tiwari S."/>
            <person name="Maturrano L."/>
            <person name="Brenig B."/>
            <person name="Azevedo V."/>
        </authorList>
    </citation>
    <scope>NUCLEOTIDE SEQUENCE</scope>
    <source>
        <strain evidence="3">CP3</strain>
    </source>
</reference>
<dbReference type="Pfam" id="PF13485">
    <property type="entry name" value="Peptidase_MA_2"/>
    <property type="match status" value="1"/>
</dbReference>
<dbReference type="InterPro" id="IPR039568">
    <property type="entry name" value="Peptidase_MA-like_dom"/>
</dbReference>
<evidence type="ECO:0000313" key="3">
    <source>
        <dbReference type="EMBL" id="MDC4240233.1"/>
    </source>
</evidence>
<keyword evidence="1" id="KW-0812">Transmembrane</keyword>
<dbReference type="EMBL" id="JAMRYU010000008">
    <property type="protein sequence ID" value="MDC4240233.1"/>
    <property type="molecule type" value="Genomic_DNA"/>
</dbReference>
<keyword evidence="1" id="KW-1133">Transmembrane helix</keyword>
<feature type="transmembrane region" description="Helical" evidence="1">
    <location>
        <begin position="6"/>
        <end position="23"/>
    </location>
</feature>
<dbReference type="RefSeq" id="WP_271816880.1">
    <property type="nucleotide sequence ID" value="NZ_JAMRYU010000008.1"/>
</dbReference>
<feature type="domain" description="Peptidase MA-like" evidence="2">
    <location>
        <begin position="74"/>
        <end position="229"/>
    </location>
</feature>
<dbReference type="Proteomes" id="UP001141183">
    <property type="component" value="Unassembled WGS sequence"/>
</dbReference>
<accession>A0A9X4B2H3</accession>